<organism evidence="2 3">
    <name type="scientific">Neolamprologus brichardi</name>
    <name type="common">Fairy cichlid</name>
    <name type="synonym">Lamprologus brichardi</name>
    <dbReference type="NCBI Taxonomy" id="32507"/>
    <lineage>
        <taxon>Eukaryota</taxon>
        <taxon>Metazoa</taxon>
        <taxon>Chordata</taxon>
        <taxon>Craniata</taxon>
        <taxon>Vertebrata</taxon>
        <taxon>Euteleostomi</taxon>
        <taxon>Actinopterygii</taxon>
        <taxon>Neopterygii</taxon>
        <taxon>Teleostei</taxon>
        <taxon>Neoteleostei</taxon>
        <taxon>Acanthomorphata</taxon>
        <taxon>Ovalentaria</taxon>
        <taxon>Cichlomorphae</taxon>
        <taxon>Cichliformes</taxon>
        <taxon>Cichlidae</taxon>
        <taxon>African cichlids</taxon>
        <taxon>Pseudocrenilabrinae</taxon>
        <taxon>Lamprologini</taxon>
        <taxon>Neolamprologus</taxon>
    </lineage>
</organism>
<evidence type="ECO:0000259" key="1">
    <source>
        <dbReference type="Pfam" id="PF16297"/>
    </source>
</evidence>
<name>A0A3Q4GQM3_NEOBR</name>
<dbReference type="STRING" id="32507.ENSNBRP00000011346"/>
<proteinExistence type="predicted"/>
<dbReference type="Pfam" id="PF16297">
    <property type="entry name" value="DUF4939"/>
    <property type="match status" value="1"/>
</dbReference>
<sequence>SCDCVRAAAIPPNPPAAWLEAPGRTMPSPELFTGELEKCSGFLAQVSLFFRQQNKTYARDDARIAFFFPLLLDRVLQWAQELLKNLPNISYPEFLSEFKGQDFSLLTRKISPSGHALTIGA</sequence>
<evidence type="ECO:0000313" key="2">
    <source>
        <dbReference type="Ensembl" id="ENSNBRP00000011346.1"/>
    </source>
</evidence>
<dbReference type="AlphaFoldDB" id="A0A3Q4GQM3"/>
<feature type="domain" description="DUF4939" evidence="1">
    <location>
        <begin position="24"/>
        <end position="99"/>
    </location>
</feature>
<reference evidence="2" key="1">
    <citation type="submission" date="2025-08" db="UniProtKB">
        <authorList>
            <consortium name="Ensembl"/>
        </authorList>
    </citation>
    <scope>IDENTIFICATION</scope>
</reference>
<dbReference type="Ensembl" id="ENSNBRT00000011667.1">
    <property type="protein sequence ID" value="ENSNBRP00000011346.1"/>
    <property type="gene ID" value="ENSNBRG00000008844.1"/>
</dbReference>
<keyword evidence="3" id="KW-1185">Reference proteome</keyword>
<dbReference type="Proteomes" id="UP000261580">
    <property type="component" value="Unassembled WGS sequence"/>
</dbReference>
<protein>
    <recommendedName>
        <fullName evidence="1">DUF4939 domain-containing protein</fullName>
    </recommendedName>
</protein>
<dbReference type="OMA" id="ICDRTIH"/>
<accession>A0A3Q4GQM3</accession>
<dbReference type="GeneTree" id="ENSGT01120000272077"/>
<reference evidence="2" key="2">
    <citation type="submission" date="2025-09" db="UniProtKB">
        <authorList>
            <consortium name="Ensembl"/>
        </authorList>
    </citation>
    <scope>IDENTIFICATION</scope>
</reference>
<evidence type="ECO:0000313" key="3">
    <source>
        <dbReference type="Proteomes" id="UP000261580"/>
    </source>
</evidence>
<dbReference type="InterPro" id="IPR032549">
    <property type="entry name" value="DUF4939"/>
</dbReference>